<evidence type="ECO:0000256" key="1">
    <source>
        <dbReference type="SAM" id="MobiDB-lite"/>
    </source>
</evidence>
<dbReference type="Proteomes" id="UP001318860">
    <property type="component" value="Unassembled WGS sequence"/>
</dbReference>
<evidence type="ECO:0000313" key="3">
    <source>
        <dbReference type="Proteomes" id="UP001318860"/>
    </source>
</evidence>
<keyword evidence="3" id="KW-1185">Reference proteome</keyword>
<reference evidence="2 3" key="1">
    <citation type="journal article" date="2021" name="Comput. Struct. Biotechnol. J.">
        <title>De novo genome assembly of the potent medicinal plant Rehmannia glutinosa using nanopore technology.</title>
        <authorList>
            <person name="Ma L."/>
            <person name="Dong C."/>
            <person name="Song C."/>
            <person name="Wang X."/>
            <person name="Zheng X."/>
            <person name="Niu Y."/>
            <person name="Chen S."/>
            <person name="Feng W."/>
        </authorList>
    </citation>
    <scope>NUCLEOTIDE SEQUENCE [LARGE SCALE GENOMIC DNA]</scope>
    <source>
        <strain evidence="2">DH-2019</strain>
    </source>
</reference>
<gene>
    <name evidence="2" type="ORF">DH2020_020317</name>
</gene>
<dbReference type="PANTHER" id="PTHR26312:SF123">
    <property type="entry name" value="TETRATRICOPEPTIDE REPEAT (TPR)-LIKE SUPERFAMILY PROTEIN"/>
    <property type="match status" value="1"/>
</dbReference>
<feature type="compositionally biased region" description="Gly residues" evidence="1">
    <location>
        <begin position="113"/>
        <end position="133"/>
    </location>
</feature>
<dbReference type="Gene3D" id="1.25.40.10">
    <property type="entry name" value="Tetratricopeptide repeat domain"/>
    <property type="match status" value="1"/>
</dbReference>
<dbReference type="SUPFAM" id="SSF48452">
    <property type="entry name" value="TPR-like"/>
    <property type="match status" value="1"/>
</dbReference>
<evidence type="ECO:0000313" key="2">
    <source>
        <dbReference type="EMBL" id="KAK6146448.1"/>
    </source>
</evidence>
<organism evidence="2 3">
    <name type="scientific">Rehmannia glutinosa</name>
    <name type="common">Chinese foxglove</name>
    <dbReference type="NCBI Taxonomy" id="99300"/>
    <lineage>
        <taxon>Eukaryota</taxon>
        <taxon>Viridiplantae</taxon>
        <taxon>Streptophyta</taxon>
        <taxon>Embryophyta</taxon>
        <taxon>Tracheophyta</taxon>
        <taxon>Spermatophyta</taxon>
        <taxon>Magnoliopsida</taxon>
        <taxon>eudicotyledons</taxon>
        <taxon>Gunneridae</taxon>
        <taxon>Pentapetalae</taxon>
        <taxon>asterids</taxon>
        <taxon>lamiids</taxon>
        <taxon>Lamiales</taxon>
        <taxon>Orobanchaceae</taxon>
        <taxon>Rehmannieae</taxon>
        <taxon>Rehmannia</taxon>
    </lineage>
</organism>
<dbReference type="EMBL" id="JABTTQ020000011">
    <property type="protein sequence ID" value="KAK6146448.1"/>
    <property type="molecule type" value="Genomic_DNA"/>
</dbReference>
<sequence>MESLLFRTGSGSIPVQAPLLPASPRHSVSFSVQGSIAGEWSGVSSSRNSLHMEVSRRNIRRSYSESDVTLSEVRTLSKLGSRSFTAPRIAEVECDECIEERTEGGISWEELGFPGGGMNNNRNSGGGGSGGSGSDADRQKMGAYYQKMLKSDPTNSLLLRNYGKYLHEVERDVVKAEEYYGRAILSSPGDGEVLSLYGKLIWETQRDENRAKSYFTQALQASPHDSVVLGSYAHFLWEAEEEENEEMEKPSKDAVFGSICALKADLRARVVLGRGELDWLAVIVETAIHKLTHGTHPLLGNREGKHSMSQERGEVWNPTAERPLDLLTAAQE</sequence>
<dbReference type="InterPro" id="IPR011990">
    <property type="entry name" value="TPR-like_helical_dom_sf"/>
</dbReference>
<comment type="caution">
    <text evidence="2">The sequence shown here is derived from an EMBL/GenBank/DDBJ whole genome shotgun (WGS) entry which is preliminary data.</text>
</comment>
<name>A0ABR0WHY0_REHGL</name>
<feature type="region of interest" description="Disordered" evidence="1">
    <location>
        <begin position="295"/>
        <end position="332"/>
    </location>
</feature>
<accession>A0ABR0WHY0</accession>
<dbReference type="PANTHER" id="PTHR26312">
    <property type="entry name" value="TETRATRICOPEPTIDE REPEAT PROTEIN 5"/>
    <property type="match status" value="1"/>
</dbReference>
<feature type="compositionally biased region" description="Basic and acidic residues" evidence="1">
    <location>
        <begin position="302"/>
        <end position="314"/>
    </location>
</feature>
<feature type="region of interest" description="Disordered" evidence="1">
    <location>
        <begin position="113"/>
        <end position="138"/>
    </location>
</feature>
<protein>
    <submittedName>
        <fullName evidence="2">Uncharacterized protein</fullName>
    </submittedName>
</protein>
<proteinExistence type="predicted"/>